<evidence type="ECO:0000313" key="1">
    <source>
        <dbReference type="EMBL" id="QDQ12427.1"/>
    </source>
</evidence>
<sequence length="298" mass="31219">MTWWCTGVRWHPEGGPALGWYAAGREPRESALVYGAALAFRARGGRRCLGVWRGGRRTPCPAGAGVAGRGTRGQCEECARVDRAHSVAADTFADDPRPYHVYVAWFGPGLVKVGITGVARGGTRLLEQGAVAYSWLGRGPLMAARRTEELLRTALGVPDRIPYGRKRALRARLPSPAERARELAELHRTASGLGGWPDSLERLPYACVDHAGAFGLAGEPAEVTGVVSELVDGGVVAGTLVGAAGPDLHLEARRGPGSGGVVVVDGRVLSGWRLEAVAGAAEVTVPVRGIPAVQGGLF</sequence>
<dbReference type="RefSeq" id="WP_144004279.1">
    <property type="nucleotide sequence ID" value="NZ_CP040916.1"/>
</dbReference>
<dbReference type="AlphaFoldDB" id="A0A516R9U1"/>
<organism evidence="1 2">
    <name type="scientific">Streptomyces spectabilis</name>
    <dbReference type="NCBI Taxonomy" id="68270"/>
    <lineage>
        <taxon>Bacteria</taxon>
        <taxon>Bacillati</taxon>
        <taxon>Actinomycetota</taxon>
        <taxon>Actinomycetes</taxon>
        <taxon>Kitasatosporales</taxon>
        <taxon>Streptomycetaceae</taxon>
        <taxon>Streptomyces</taxon>
    </lineage>
</organism>
<gene>
    <name evidence="1" type="ORF">FH965_19210</name>
</gene>
<reference evidence="1 2" key="1">
    <citation type="journal article" date="2019" name="J. Ind. Microbiol. Biotechnol.">
        <title>The complete genomic sequence of Streptomyces spectabilis NRRL-2792 and identification of secondary metabolite biosynthetic gene clusters.</title>
        <authorList>
            <person name="Sinha A."/>
            <person name="Phillips-Salemka S."/>
            <person name="Niraula T.A."/>
            <person name="Short K.A."/>
            <person name="Niraula N.P."/>
        </authorList>
    </citation>
    <scope>NUCLEOTIDE SEQUENCE [LARGE SCALE GENOMIC DNA]</scope>
    <source>
        <strain evidence="1 2">NRRL 2792</strain>
    </source>
</reference>
<dbReference type="Proteomes" id="UP000316806">
    <property type="component" value="Chromosome"/>
</dbReference>
<dbReference type="Pfam" id="PF10977">
    <property type="entry name" value="DUF2797"/>
    <property type="match status" value="1"/>
</dbReference>
<protein>
    <submittedName>
        <fullName evidence="1">DUF2797 domain-containing protein</fullName>
    </submittedName>
</protein>
<name>A0A516R9U1_STRST</name>
<dbReference type="InterPro" id="IPR021246">
    <property type="entry name" value="DUF2797"/>
</dbReference>
<dbReference type="EMBL" id="CP040916">
    <property type="protein sequence ID" value="QDQ12427.1"/>
    <property type="molecule type" value="Genomic_DNA"/>
</dbReference>
<proteinExistence type="predicted"/>
<accession>A0A516R9U1</accession>
<evidence type="ECO:0000313" key="2">
    <source>
        <dbReference type="Proteomes" id="UP000316806"/>
    </source>
</evidence>